<dbReference type="PANTHER" id="PTHR42866:SF2">
    <property type="entry name" value="3-DEOXY-MANNO-OCTULOSONATE CYTIDYLYLTRANSFERASE, MITOCHONDRIAL"/>
    <property type="match status" value="1"/>
</dbReference>
<dbReference type="AlphaFoldDB" id="A0A2S7Z943"/>
<dbReference type="PANTHER" id="PTHR42866">
    <property type="entry name" value="3-DEOXY-MANNO-OCTULOSONATE CYTIDYLYLTRANSFERASE"/>
    <property type="match status" value="1"/>
</dbReference>
<keyword evidence="5" id="KW-0963">Cytoplasm</keyword>
<evidence type="ECO:0000313" key="7">
    <source>
        <dbReference type="Proteomes" id="UP000237916"/>
    </source>
</evidence>
<dbReference type="NCBIfam" id="TIGR00466">
    <property type="entry name" value="kdsB"/>
    <property type="match status" value="1"/>
</dbReference>
<gene>
    <name evidence="5 6" type="primary">kdsB</name>
    <name evidence="6" type="ORF">VEHSUH05_05415</name>
</gene>
<dbReference type="GO" id="GO:0033468">
    <property type="term" value="P:CMP-keto-3-deoxy-D-manno-octulosonic acid biosynthetic process"/>
    <property type="evidence" value="ECO:0007669"/>
    <property type="project" value="UniProtKB-UniRule"/>
</dbReference>
<dbReference type="GO" id="GO:0009103">
    <property type="term" value="P:lipopolysaccharide biosynthetic process"/>
    <property type="evidence" value="ECO:0007669"/>
    <property type="project" value="UniProtKB-UniRule"/>
</dbReference>
<dbReference type="FunFam" id="3.90.550.10:FF:000011">
    <property type="entry name" value="3-deoxy-manno-octulosonate cytidylyltransferase"/>
    <property type="match status" value="1"/>
</dbReference>
<dbReference type="GO" id="GO:0016020">
    <property type="term" value="C:membrane"/>
    <property type="evidence" value="ECO:0007669"/>
    <property type="project" value="UniProtKB-SubCell"/>
</dbReference>
<reference evidence="6 7" key="1">
    <citation type="submission" date="2018-01" db="EMBL/GenBank/DDBJ databases">
        <title>Draft genome sequences of clinical isolates and type strains of oral Veillonella including Veillonella infantum sp., nov.</title>
        <authorList>
            <person name="Mashima I."/>
            <person name="Liao Y.-C."/>
            <person name="Sabharwal A."/>
            <person name="Haase E.M."/>
            <person name="Nakazawa F."/>
            <person name="Scannapieco F.A."/>
        </authorList>
    </citation>
    <scope>NUCLEOTIDE SEQUENCE [LARGE SCALE GENOMIC DNA]</scope>
    <source>
        <strain evidence="6 7">JCM 15641</strain>
    </source>
</reference>
<dbReference type="RefSeq" id="WP_054674713.1">
    <property type="nucleotide sequence ID" value="NZ_PPDB01000004.1"/>
</dbReference>
<comment type="catalytic activity">
    <reaction evidence="5">
        <text>3-deoxy-alpha-D-manno-oct-2-ulosonate + CTP = CMP-3-deoxy-beta-D-manno-octulosonate + diphosphate</text>
        <dbReference type="Rhea" id="RHEA:23448"/>
        <dbReference type="ChEBI" id="CHEBI:33019"/>
        <dbReference type="ChEBI" id="CHEBI:37563"/>
        <dbReference type="ChEBI" id="CHEBI:85986"/>
        <dbReference type="ChEBI" id="CHEBI:85987"/>
        <dbReference type="EC" id="2.7.7.38"/>
    </reaction>
</comment>
<evidence type="ECO:0000256" key="4">
    <source>
        <dbReference type="ARBA" id="ARBA00022985"/>
    </source>
</evidence>
<dbReference type="InterPro" id="IPR003329">
    <property type="entry name" value="Cytidylyl_trans"/>
</dbReference>
<dbReference type="NCBIfam" id="NF003950">
    <property type="entry name" value="PRK05450.1-3"/>
    <property type="match status" value="1"/>
</dbReference>
<comment type="pathway">
    <text evidence="5">Nucleotide-sugar biosynthesis; CMP-3-deoxy-D-manno-octulosonate biosynthesis; CMP-3-deoxy-D-manno-octulosonate from 3-deoxy-D-manno-octulosonate and CTP: step 1/1.</text>
</comment>
<keyword evidence="7" id="KW-1185">Reference proteome</keyword>
<dbReference type="CDD" id="cd02517">
    <property type="entry name" value="CMP-KDO-Synthetase"/>
    <property type="match status" value="1"/>
</dbReference>
<keyword evidence="2 5" id="KW-0808">Transferase</keyword>
<proteinExistence type="inferred from homology"/>
<evidence type="ECO:0000256" key="1">
    <source>
        <dbReference type="ARBA" id="ARBA00004370"/>
    </source>
</evidence>
<dbReference type="UniPathway" id="UPA00358">
    <property type="reaction ID" value="UER00476"/>
</dbReference>
<dbReference type="OrthoDB" id="9815559at2"/>
<dbReference type="EMBL" id="PPDB01000004">
    <property type="protein sequence ID" value="PQL19617.1"/>
    <property type="molecule type" value="Genomic_DNA"/>
</dbReference>
<keyword evidence="4 5" id="KW-0448">Lipopolysaccharide biosynthesis</keyword>
<protein>
    <recommendedName>
        <fullName evidence="5">3-deoxy-manno-octulosonate cytidylyltransferase</fullName>
        <ecNumber evidence="5">2.7.7.38</ecNumber>
    </recommendedName>
    <alternativeName>
        <fullName evidence="5">CMP-2-keto-3-deoxyoctulosonic acid synthase</fullName>
        <shortName evidence="5">CKS</shortName>
        <shortName evidence="5">CMP-KDO synthase</shortName>
    </alternativeName>
</protein>
<comment type="caution">
    <text evidence="6">The sequence shown here is derived from an EMBL/GenBank/DDBJ whole genome shotgun (WGS) entry which is preliminary data.</text>
</comment>
<dbReference type="Pfam" id="PF02348">
    <property type="entry name" value="CTP_transf_3"/>
    <property type="match status" value="1"/>
</dbReference>
<dbReference type="SUPFAM" id="SSF53448">
    <property type="entry name" value="Nucleotide-diphospho-sugar transferases"/>
    <property type="match status" value="1"/>
</dbReference>
<dbReference type="Proteomes" id="UP000237916">
    <property type="component" value="Unassembled WGS sequence"/>
</dbReference>
<evidence type="ECO:0000256" key="2">
    <source>
        <dbReference type="ARBA" id="ARBA00022679"/>
    </source>
</evidence>
<dbReference type="Gene3D" id="3.90.550.10">
    <property type="entry name" value="Spore Coat Polysaccharide Biosynthesis Protein SpsA, Chain A"/>
    <property type="match status" value="1"/>
</dbReference>
<dbReference type="STRING" id="1298594.GCA_001312465_02485"/>
<evidence type="ECO:0000313" key="6">
    <source>
        <dbReference type="EMBL" id="PQL19617.1"/>
    </source>
</evidence>
<accession>A0A2S7Z943</accession>
<dbReference type="InterPro" id="IPR029044">
    <property type="entry name" value="Nucleotide-diphossugar_trans"/>
</dbReference>
<dbReference type="HAMAP" id="MF_00057">
    <property type="entry name" value="KdsB"/>
    <property type="match status" value="1"/>
</dbReference>
<dbReference type="GO" id="GO:0008690">
    <property type="term" value="F:3-deoxy-manno-octulosonate cytidylyltransferase activity"/>
    <property type="evidence" value="ECO:0007669"/>
    <property type="project" value="UniProtKB-UniRule"/>
</dbReference>
<name>A0A2S7Z943_9FIRM</name>
<comment type="function">
    <text evidence="5">Activates KDO (a required 8-carbon sugar) for incorporation into bacterial lipopolysaccharide in Gram-negative bacteria.</text>
</comment>
<dbReference type="NCBIfam" id="NF003952">
    <property type="entry name" value="PRK05450.1-5"/>
    <property type="match status" value="1"/>
</dbReference>
<dbReference type="EC" id="2.7.7.38" evidence="5"/>
<comment type="subcellular location">
    <subcellularLocation>
        <location evidence="5">Cytoplasm</location>
    </subcellularLocation>
    <subcellularLocation>
        <location evidence="1">Membrane</location>
    </subcellularLocation>
</comment>
<evidence type="ECO:0000256" key="5">
    <source>
        <dbReference type="HAMAP-Rule" id="MF_00057"/>
    </source>
</evidence>
<dbReference type="GO" id="GO:0005829">
    <property type="term" value="C:cytosol"/>
    <property type="evidence" value="ECO:0007669"/>
    <property type="project" value="TreeGrafter"/>
</dbReference>
<sequence>MQFGCIIPARYGSTRLPGKPLADIAGKPMIQRVYERVSQATKIMYTIVATDDERVFNTVQGFGGTVMMTNPNHPTGTDRLAEVAAQYTDLDVIINVQGDEPMIDFTLIDDLARLFEDDPNLQMATVATPLLEEEYDEPSAVKVVLNNRNDAMYFSRSLIPYPRQDFVKAPLKHIGIYAYRRDFLLNYANMEPTAAEQTESLEQLRALENGYTIRVILTDKRFIGVDTPEDLARVNAIYAQEER</sequence>
<comment type="similarity">
    <text evidence="5">Belongs to the KdsB family.</text>
</comment>
<keyword evidence="3 5" id="KW-0548">Nucleotidyltransferase</keyword>
<organism evidence="6 7">
    <name type="scientific">Veillonella denticariosi JCM 15641</name>
    <dbReference type="NCBI Taxonomy" id="1298594"/>
    <lineage>
        <taxon>Bacteria</taxon>
        <taxon>Bacillati</taxon>
        <taxon>Bacillota</taxon>
        <taxon>Negativicutes</taxon>
        <taxon>Veillonellales</taxon>
        <taxon>Veillonellaceae</taxon>
        <taxon>Veillonella</taxon>
    </lineage>
</organism>
<dbReference type="InterPro" id="IPR004528">
    <property type="entry name" value="KdsB"/>
</dbReference>
<evidence type="ECO:0000256" key="3">
    <source>
        <dbReference type="ARBA" id="ARBA00022695"/>
    </source>
</evidence>
<dbReference type="NCBIfam" id="NF009905">
    <property type="entry name" value="PRK13368.1"/>
    <property type="match status" value="1"/>
</dbReference>